<dbReference type="RefSeq" id="WP_380530850.1">
    <property type="nucleotide sequence ID" value="NZ_JBHFAB010000001.1"/>
</dbReference>
<protein>
    <recommendedName>
        <fullName evidence="3">DUF2771 domain-containing protein</fullName>
    </recommendedName>
</protein>
<organism evidence="1 2">
    <name type="scientific">Streptacidiphilus cavernicola</name>
    <dbReference type="NCBI Taxonomy" id="3342716"/>
    <lineage>
        <taxon>Bacteria</taxon>
        <taxon>Bacillati</taxon>
        <taxon>Actinomycetota</taxon>
        <taxon>Actinomycetes</taxon>
        <taxon>Kitasatosporales</taxon>
        <taxon>Streptomycetaceae</taxon>
        <taxon>Streptacidiphilus</taxon>
    </lineage>
</organism>
<evidence type="ECO:0000313" key="1">
    <source>
        <dbReference type="EMBL" id="MFC1415338.1"/>
    </source>
</evidence>
<sequence>MSLNRAVAALGAVAVVGAATVGLSVWKANDAGKPVPRIYVTSGSTWTPVSPLCYNGGKEIAAKDVAACAAKVQKLGAANAAKTISVRPNSTFTIGVDKDITKVGWSASGSAALVAQTTKYQANNLPLSGVFPTSTDQSTGATSTADKGTVLVIERPAGSTSKIVGVWVFSMKTVS</sequence>
<dbReference type="Proteomes" id="UP001592531">
    <property type="component" value="Unassembled WGS sequence"/>
</dbReference>
<proteinExistence type="predicted"/>
<evidence type="ECO:0000313" key="2">
    <source>
        <dbReference type="Proteomes" id="UP001592531"/>
    </source>
</evidence>
<keyword evidence="2" id="KW-1185">Reference proteome</keyword>
<gene>
    <name evidence="1" type="ORF">ACEZDE_01565</name>
</gene>
<reference evidence="1 2" key="1">
    <citation type="submission" date="2024-09" db="EMBL/GenBank/DDBJ databases">
        <authorList>
            <person name="Lee S.D."/>
        </authorList>
    </citation>
    <scope>NUCLEOTIDE SEQUENCE [LARGE SCALE GENOMIC DNA]</scope>
    <source>
        <strain evidence="1 2">N8-3</strain>
    </source>
</reference>
<dbReference type="EMBL" id="JBHFAB010000001">
    <property type="protein sequence ID" value="MFC1415338.1"/>
    <property type="molecule type" value="Genomic_DNA"/>
</dbReference>
<name>A0ABV6VNR6_9ACTN</name>
<accession>A0ABV6VNR6</accession>
<comment type="caution">
    <text evidence="1">The sequence shown here is derived from an EMBL/GenBank/DDBJ whole genome shotgun (WGS) entry which is preliminary data.</text>
</comment>
<evidence type="ECO:0008006" key="3">
    <source>
        <dbReference type="Google" id="ProtNLM"/>
    </source>
</evidence>